<dbReference type="Proteomes" id="UP000639772">
    <property type="component" value="Chromosome 1"/>
</dbReference>
<feature type="compositionally biased region" description="Basic and acidic residues" evidence="5">
    <location>
        <begin position="215"/>
        <end position="226"/>
    </location>
</feature>
<keyword evidence="4" id="KW-0539">Nucleus</keyword>
<feature type="region of interest" description="Disordered" evidence="5">
    <location>
        <begin position="179"/>
        <end position="230"/>
    </location>
</feature>
<dbReference type="PANTHER" id="PTHR21277:SF5">
    <property type="entry name" value="TRANSCRIPTIONAL ADAPTER 1"/>
    <property type="match status" value="1"/>
</dbReference>
<dbReference type="AlphaFoldDB" id="A0A835SF19"/>
<dbReference type="CDD" id="cd22933">
    <property type="entry name" value="HFD_HFI1"/>
    <property type="match status" value="1"/>
</dbReference>
<evidence type="ECO:0000256" key="2">
    <source>
        <dbReference type="ARBA" id="ARBA00023015"/>
    </source>
</evidence>
<organism evidence="6 7">
    <name type="scientific">Vanilla planifolia</name>
    <name type="common">Vanilla</name>
    <dbReference type="NCBI Taxonomy" id="51239"/>
    <lineage>
        <taxon>Eukaryota</taxon>
        <taxon>Viridiplantae</taxon>
        <taxon>Streptophyta</taxon>
        <taxon>Embryophyta</taxon>
        <taxon>Tracheophyta</taxon>
        <taxon>Spermatophyta</taxon>
        <taxon>Magnoliopsida</taxon>
        <taxon>Liliopsida</taxon>
        <taxon>Asparagales</taxon>
        <taxon>Orchidaceae</taxon>
        <taxon>Vanilloideae</taxon>
        <taxon>Vanilleae</taxon>
        <taxon>Vanilla</taxon>
    </lineage>
</organism>
<name>A0A835SF19_VANPL</name>
<protein>
    <recommendedName>
        <fullName evidence="8">Transcriptional coactivator Hfi1/Transcriptional adapter 1</fullName>
    </recommendedName>
</protein>
<keyword evidence="2" id="KW-0805">Transcription regulation</keyword>
<proteinExistence type="predicted"/>
<evidence type="ECO:0000256" key="4">
    <source>
        <dbReference type="ARBA" id="ARBA00023242"/>
    </source>
</evidence>
<dbReference type="GO" id="GO:0005634">
    <property type="term" value="C:nucleus"/>
    <property type="evidence" value="ECO:0007669"/>
    <property type="project" value="UniProtKB-SubCell"/>
</dbReference>
<gene>
    <name evidence="6" type="ORF">HPP92_002620</name>
</gene>
<dbReference type="GO" id="GO:0000124">
    <property type="term" value="C:SAGA complex"/>
    <property type="evidence" value="ECO:0007669"/>
    <property type="project" value="TreeGrafter"/>
</dbReference>
<evidence type="ECO:0000313" key="7">
    <source>
        <dbReference type="Proteomes" id="UP000639772"/>
    </source>
</evidence>
<dbReference type="InterPro" id="IPR024738">
    <property type="entry name" value="Hfi1/Tada1"/>
</dbReference>
<evidence type="ECO:0000256" key="1">
    <source>
        <dbReference type="ARBA" id="ARBA00004123"/>
    </source>
</evidence>
<sequence>MPTSTPQIQGRINLGDIKLQIEKQLGPERTQLYFNYLSRLLAQKLSKPEFNRFCLHILGRENIPLHNQLISSILKNAYQGKTPPPLVVDKIALNLKGAIGKKLQTNDSLSQFETRPPNSLIHCNGDALSPSPRKSRTAIDQKSCAGPHGLNGRIELHAHQSFVPSDEYTVKENGILGPCDWKRPLQQHQGGHAEQPTKRPRTENSSLHLDQASQHGEKIAESKDVNSTKTTLQEPLGILYKPTKVSRMQRCSASASSTSRLRGNFNIRELCHTEDLRNQMEKLTEVHGLGVTLDCANLLNNALDAYLKRLILPSIELARARSTSEQIKNPFSKQHGCKKLFNGIWPGNHMHVQGTGDGSMDGNHLCRKHCMISLQDFKVAMELNPQQLGENWPLLLEKICMSSFEE</sequence>
<dbReference type="PANTHER" id="PTHR21277">
    <property type="entry name" value="TRANSCRIPTIONAL ADAPTER 1"/>
    <property type="match status" value="1"/>
</dbReference>
<dbReference type="GO" id="GO:0003713">
    <property type="term" value="F:transcription coactivator activity"/>
    <property type="evidence" value="ECO:0007669"/>
    <property type="project" value="TreeGrafter"/>
</dbReference>
<evidence type="ECO:0008006" key="8">
    <source>
        <dbReference type="Google" id="ProtNLM"/>
    </source>
</evidence>
<comment type="caution">
    <text evidence="6">The sequence shown here is derived from an EMBL/GenBank/DDBJ whole genome shotgun (WGS) entry which is preliminary data.</text>
</comment>
<comment type="subcellular location">
    <subcellularLocation>
        <location evidence="1">Nucleus</location>
    </subcellularLocation>
</comment>
<dbReference type="Pfam" id="PF12767">
    <property type="entry name" value="SAGA-Tad1"/>
    <property type="match status" value="1"/>
</dbReference>
<accession>A0A835SF19</accession>
<dbReference type="EMBL" id="JADCNM010000001">
    <property type="protein sequence ID" value="KAG0502548.1"/>
    <property type="molecule type" value="Genomic_DNA"/>
</dbReference>
<evidence type="ECO:0000313" key="6">
    <source>
        <dbReference type="EMBL" id="KAG0502548.1"/>
    </source>
</evidence>
<dbReference type="OrthoDB" id="10264870at2759"/>
<feature type="compositionally biased region" description="Polar residues" evidence="5">
    <location>
        <begin position="203"/>
        <end position="214"/>
    </location>
</feature>
<dbReference type="GO" id="GO:0006357">
    <property type="term" value="P:regulation of transcription by RNA polymerase II"/>
    <property type="evidence" value="ECO:0007669"/>
    <property type="project" value="TreeGrafter"/>
</dbReference>
<evidence type="ECO:0000256" key="5">
    <source>
        <dbReference type="SAM" id="MobiDB-lite"/>
    </source>
</evidence>
<reference evidence="6 7" key="1">
    <citation type="journal article" date="2020" name="Nat. Food">
        <title>A phased Vanilla planifolia genome enables genetic improvement of flavour and production.</title>
        <authorList>
            <person name="Hasing T."/>
            <person name="Tang H."/>
            <person name="Brym M."/>
            <person name="Khazi F."/>
            <person name="Huang T."/>
            <person name="Chambers A.H."/>
        </authorList>
    </citation>
    <scope>NUCLEOTIDE SEQUENCE [LARGE SCALE GENOMIC DNA]</scope>
    <source>
        <tissue evidence="6">Leaf</tissue>
    </source>
</reference>
<keyword evidence="3" id="KW-0804">Transcription</keyword>
<evidence type="ECO:0000256" key="3">
    <source>
        <dbReference type="ARBA" id="ARBA00023163"/>
    </source>
</evidence>